<dbReference type="PROSITE" id="PS00191">
    <property type="entry name" value="CYTOCHROME_B5_1"/>
    <property type="match status" value="1"/>
</dbReference>
<dbReference type="InterPro" id="IPR036374">
    <property type="entry name" value="OxRdtase_Mopterin-bd_sf"/>
</dbReference>
<feature type="domain" description="FAD-binding FR-type" evidence="21">
    <location>
        <begin position="647"/>
        <end position="758"/>
    </location>
</feature>
<dbReference type="Pfam" id="PF00174">
    <property type="entry name" value="Oxidored_molyb"/>
    <property type="match status" value="1"/>
</dbReference>
<dbReference type="PRINTS" id="PR00406">
    <property type="entry name" value="CYTB5RDTASE"/>
</dbReference>
<name>A0A9N9LBE7_9HELO</name>
<dbReference type="InterPro" id="IPR014756">
    <property type="entry name" value="Ig_E-set"/>
</dbReference>
<evidence type="ECO:0000256" key="6">
    <source>
        <dbReference type="ARBA" id="ARBA00022505"/>
    </source>
</evidence>
<dbReference type="Pfam" id="PF00173">
    <property type="entry name" value="Cyt-b5"/>
    <property type="match status" value="1"/>
</dbReference>
<dbReference type="InterPro" id="IPR008335">
    <property type="entry name" value="Mopterin_OxRdtase_euk"/>
</dbReference>
<dbReference type="GO" id="GO:0008482">
    <property type="term" value="F:sulfite oxidase activity"/>
    <property type="evidence" value="ECO:0007669"/>
    <property type="project" value="TreeGrafter"/>
</dbReference>
<evidence type="ECO:0000256" key="2">
    <source>
        <dbReference type="ARBA" id="ARBA00001974"/>
    </source>
</evidence>
<evidence type="ECO:0000313" key="23">
    <source>
        <dbReference type="Proteomes" id="UP000701801"/>
    </source>
</evidence>
<feature type="compositionally biased region" description="Basic and acidic residues" evidence="19">
    <location>
        <begin position="36"/>
        <end position="46"/>
    </location>
</feature>
<dbReference type="InterPro" id="IPR001199">
    <property type="entry name" value="Cyt_B5-like_heme/steroid-bd"/>
</dbReference>
<dbReference type="CDD" id="cd06183">
    <property type="entry name" value="cyt_b5_reduct_like"/>
    <property type="match status" value="1"/>
</dbReference>
<sequence>MSADAICELPQISEGHRKSVTSSLLSVRLPPSPPKSVDDGSEKSDHSAAPSRRASHAPLHSRYPLPPPTTIPTEILKEDLKTPDNHVPRDPRPIRLTGIHPFNVEAPLSALYDEGFLTSPELFYVRNHGAVPQVDDASIPDWEFSIEGLVERPITMTLKQLIAEYEQITVPITLVCAGNRRKEQNQVRKSKGFSWGAAGVSTALWTGVPIRELIQRACPMRGAKYVCMEGADKLPNGYYGTSVKLNWAMDPNRGIMLAHKMNGEMLRPDHGKPLRVVVPGQIGGRSVKWLKKLVVTAAPSDNWYHIYDNRVLPTMISPEQSANEPKWWTDERHAIYDLSTNSATVYPAHNEQVSLDHRRRSYKVRGYAYGGGGRRVTRVEVTLDKGKSWELANIRYHEDDYRENLNENEKLYGGRLDMEWRETCFAWCFWDIDLRIEDMAMADDIMVRAMDESMNVQPRDMYWSVLGMMNNPWYRITITKEGHSLKFDHPTQPALIPGGWMEKVKARGGDLSNGYWGEKMGGEAEEEVVMQKVEDVKMTKEGLDNNISIAQLRKHDDEKNPWFVVNGEVYDGTAFLEAHPGGATSIVGTAGQDATDEFMAIHSETAKAMMPTYHIGSLDEASRAILADGENLTIESTTPRSTFLRNKAWTKAVLKSKKDASSDTRIFTFTLEHTDQTVGLPIGQHLMMRLRDPFTREAIIRPYTPVSEGTNKGTLDVLVKIYFDTPEQAGGKMTKALDAIPIGHFVDFKGPIGKFEYLGHGNCTISSKARFVKKFIMICAGSGITPIFQVLRAVLQNEKDETKCLVLNGNRLEADILCREEIDGLVKGREERCRLIYALTQPDEKWMGAKGRVGRDWLEKEVGSYTGGEEMILICGPKPLENSVKGILNGMGWKDETLLFF</sequence>
<comment type="cofactor">
    <cofactor evidence="18">
        <name>Mo-molybdopterin</name>
        <dbReference type="ChEBI" id="CHEBI:71302"/>
    </cofactor>
    <text evidence="18">Binds 1 Mo-molybdopterin (Mo-MPT) cofactor per subunit.</text>
</comment>
<evidence type="ECO:0000256" key="5">
    <source>
        <dbReference type="ARBA" id="ARBA00011738"/>
    </source>
</evidence>
<dbReference type="SUPFAM" id="SSF56524">
    <property type="entry name" value="Oxidoreductase molybdopterin-binding domain"/>
    <property type="match status" value="1"/>
</dbReference>
<dbReference type="PROSITE" id="PS51384">
    <property type="entry name" value="FAD_FR"/>
    <property type="match status" value="1"/>
</dbReference>
<evidence type="ECO:0000313" key="22">
    <source>
        <dbReference type="EMBL" id="CAG8970698.1"/>
    </source>
</evidence>
<dbReference type="PIRSF" id="PIRSF000233">
    <property type="entry name" value="Nitr_rd_NADH"/>
    <property type="match status" value="1"/>
</dbReference>
<evidence type="ECO:0000256" key="17">
    <source>
        <dbReference type="PIRNR" id="PIRNR000233"/>
    </source>
</evidence>
<keyword evidence="7" id="KW-0349">Heme</keyword>
<dbReference type="Proteomes" id="UP000701801">
    <property type="component" value="Unassembled WGS sequence"/>
</dbReference>
<dbReference type="InterPro" id="IPR001433">
    <property type="entry name" value="OxRdtase_FAD/NAD-bd"/>
</dbReference>
<dbReference type="FunFam" id="3.90.420.10:FF:000005">
    <property type="entry name" value="Nitrate reductase"/>
    <property type="match status" value="1"/>
</dbReference>
<dbReference type="PANTHER" id="PTHR19372">
    <property type="entry name" value="SULFITE REDUCTASE"/>
    <property type="match status" value="1"/>
</dbReference>
<dbReference type="PRINTS" id="PR00363">
    <property type="entry name" value="CYTOCHROMEB5"/>
</dbReference>
<dbReference type="GO" id="GO:0030151">
    <property type="term" value="F:molybdenum ion binding"/>
    <property type="evidence" value="ECO:0007669"/>
    <property type="project" value="InterPro"/>
</dbReference>
<evidence type="ECO:0000256" key="7">
    <source>
        <dbReference type="ARBA" id="ARBA00022617"/>
    </source>
</evidence>
<dbReference type="SMART" id="SM01117">
    <property type="entry name" value="Cyt-b5"/>
    <property type="match status" value="1"/>
</dbReference>
<dbReference type="SUPFAM" id="SSF63380">
    <property type="entry name" value="Riboflavin synthase domain-like"/>
    <property type="match status" value="1"/>
</dbReference>
<keyword evidence="14 17" id="KW-0534">Nitrate assimilation</keyword>
<dbReference type="InterPro" id="IPR017927">
    <property type="entry name" value="FAD-bd_FR_type"/>
</dbReference>
<evidence type="ECO:0000259" key="20">
    <source>
        <dbReference type="PROSITE" id="PS50255"/>
    </source>
</evidence>
<evidence type="ECO:0000256" key="16">
    <source>
        <dbReference type="ARBA" id="ARBA00049155"/>
    </source>
</evidence>
<evidence type="ECO:0000256" key="1">
    <source>
        <dbReference type="ARBA" id="ARBA00001971"/>
    </source>
</evidence>
<evidence type="ECO:0000256" key="12">
    <source>
        <dbReference type="ARBA" id="ARBA00023002"/>
    </source>
</evidence>
<dbReference type="Pfam" id="PF03404">
    <property type="entry name" value="Mo-co_dimer"/>
    <property type="match status" value="1"/>
</dbReference>
<evidence type="ECO:0000259" key="21">
    <source>
        <dbReference type="PROSITE" id="PS51384"/>
    </source>
</evidence>
<dbReference type="Gene3D" id="2.60.40.650">
    <property type="match status" value="1"/>
</dbReference>
<dbReference type="InterPro" id="IPR017938">
    <property type="entry name" value="Riboflavin_synthase-like_b-brl"/>
</dbReference>
<evidence type="ECO:0000256" key="9">
    <source>
        <dbReference type="ARBA" id="ARBA00022723"/>
    </source>
</evidence>
<dbReference type="SUPFAM" id="SSF55856">
    <property type="entry name" value="Cytochrome b5-like heme/steroid binding domain"/>
    <property type="match status" value="1"/>
</dbReference>
<dbReference type="GO" id="GO:0006790">
    <property type="term" value="P:sulfur compound metabolic process"/>
    <property type="evidence" value="ECO:0007669"/>
    <property type="project" value="TreeGrafter"/>
</dbReference>
<dbReference type="Gene3D" id="2.40.30.10">
    <property type="entry name" value="Translation factors"/>
    <property type="match status" value="1"/>
</dbReference>
<dbReference type="AlphaFoldDB" id="A0A9N9LBE7"/>
<keyword evidence="12" id="KW-0560">Oxidoreductase</keyword>
<feature type="compositionally biased region" description="Low complexity" evidence="19">
    <location>
        <begin position="47"/>
        <end position="58"/>
    </location>
</feature>
<evidence type="ECO:0000256" key="4">
    <source>
        <dbReference type="ARBA" id="ARBA00006253"/>
    </source>
</evidence>
<dbReference type="EMBL" id="CAJVRM010000001">
    <property type="protein sequence ID" value="CAG8970698.1"/>
    <property type="molecule type" value="Genomic_DNA"/>
</dbReference>
<dbReference type="PANTHER" id="PTHR19372:SF7">
    <property type="entry name" value="SULFITE OXIDASE, MITOCHONDRIAL"/>
    <property type="match status" value="1"/>
</dbReference>
<dbReference type="PROSITE" id="PS00559">
    <property type="entry name" value="MOLYBDOPTERIN_EUK"/>
    <property type="match status" value="1"/>
</dbReference>
<comment type="catalytic activity">
    <reaction evidence="16">
        <text>nitrite + NADP(+) + H2O = nitrate + NADPH + H(+)</text>
        <dbReference type="Rhea" id="RHEA:19061"/>
        <dbReference type="ChEBI" id="CHEBI:15377"/>
        <dbReference type="ChEBI" id="CHEBI:15378"/>
        <dbReference type="ChEBI" id="CHEBI:16301"/>
        <dbReference type="ChEBI" id="CHEBI:17632"/>
        <dbReference type="ChEBI" id="CHEBI:57783"/>
        <dbReference type="ChEBI" id="CHEBI:58349"/>
        <dbReference type="EC" id="1.7.1.3"/>
    </reaction>
</comment>
<comment type="caution">
    <text evidence="22">The sequence shown here is derived from an EMBL/GenBank/DDBJ whole genome shotgun (WGS) entry which is preliminary data.</text>
</comment>
<evidence type="ECO:0000256" key="11">
    <source>
        <dbReference type="ARBA" id="ARBA00022857"/>
    </source>
</evidence>
<dbReference type="GO" id="GO:0043546">
    <property type="term" value="F:molybdopterin cofactor binding"/>
    <property type="evidence" value="ECO:0007669"/>
    <property type="project" value="InterPro"/>
</dbReference>
<dbReference type="SUPFAM" id="SSF81296">
    <property type="entry name" value="E set domains"/>
    <property type="match status" value="1"/>
</dbReference>
<keyword evidence="23" id="KW-1185">Reference proteome</keyword>
<keyword evidence="15" id="KW-1015">Disulfide bond</keyword>
<dbReference type="InterPro" id="IPR000572">
    <property type="entry name" value="OxRdtase_Mopterin-bd_dom"/>
</dbReference>
<keyword evidence="13" id="KW-0408">Iron</keyword>
<evidence type="ECO:0000256" key="19">
    <source>
        <dbReference type="SAM" id="MobiDB-lite"/>
    </source>
</evidence>
<keyword evidence="6 18" id="KW-0500">Molybdenum</keyword>
<keyword evidence="8" id="KW-0285">Flavoprotein</keyword>
<evidence type="ECO:0000256" key="18">
    <source>
        <dbReference type="PIRSR" id="PIRSR000233-1"/>
    </source>
</evidence>
<dbReference type="InterPro" id="IPR008333">
    <property type="entry name" value="Cbr1-like_FAD-bd_dom"/>
</dbReference>
<gene>
    <name evidence="22" type="ORF">HYALB_00003453</name>
</gene>
<feature type="domain" description="Cytochrome b5 heme-binding" evidence="20">
    <location>
        <begin position="544"/>
        <end position="619"/>
    </location>
</feature>
<dbReference type="Gene3D" id="3.10.120.10">
    <property type="entry name" value="Cytochrome b5-like heme/steroid binding domain"/>
    <property type="match status" value="1"/>
</dbReference>
<accession>A0A9N9LBE7</accession>
<keyword evidence="9 18" id="KW-0479">Metal-binding</keyword>
<feature type="compositionally biased region" description="Low complexity" evidence="19">
    <location>
        <begin position="20"/>
        <end position="29"/>
    </location>
</feature>
<keyword evidence="11" id="KW-0521">NADP</keyword>
<comment type="function">
    <text evidence="3 17">Nitrate reductase is a key enzyme involved in the first step of nitrate assimilation in plants, fungi and bacteria.</text>
</comment>
<evidence type="ECO:0000256" key="15">
    <source>
        <dbReference type="ARBA" id="ARBA00023157"/>
    </source>
</evidence>
<dbReference type="PROSITE" id="PS50255">
    <property type="entry name" value="CYTOCHROME_B5_2"/>
    <property type="match status" value="1"/>
</dbReference>
<dbReference type="Gene3D" id="3.40.50.80">
    <property type="entry name" value="Nucleotide-binding domain of ferredoxin-NADP reductase (FNR) module"/>
    <property type="match status" value="1"/>
</dbReference>
<dbReference type="Pfam" id="PF00970">
    <property type="entry name" value="FAD_binding_6"/>
    <property type="match status" value="1"/>
</dbReference>
<dbReference type="Pfam" id="PF00175">
    <property type="entry name" value="NAD_binding_1"/>
    <property type="match status" value="1"/>
</dbReference>
<evidence type="ECO:0000256" key="8">
    <source>
        <dbReference type="ARBA" id="ARBA00022630"/>
    </source>
</evidence>
<dbReference type="SUPFAM" id="SSF52343">
    <property type="entry name" value="Ferredoxin reductase-like, C-terminal NADP-linked domain"/>
    <property type="match status" value="1"/>
</dbReference>
<reference evidence="22" key="1">
    <citation type="submission" date="2021-07" db="EMBL/GenBank/DDBJ databases">
        <authorList>
            <person name="Durling M."/>
        </authorList>
    </citation>
    <scope>NUCLEOTIDE SEQUENCE</scope>
</reference>
<dbReference type="InterPro" id="IPR022407">
    <property type="entry name" value="OxRdtase_Mopterin_BS"/>
</dbReference>
<dbReference type="PRINTS" id="PR00407">
    <property type="entry name" value="EUMOPTERIN"/>
</dbReference>
<dbReference type="FunFam" id="3.10.120.10:FF:000016">
    <property type="entry name" value="Nitrate reductase"/>
    <property type="match status" value="1"/>
</dbReference>
<feature type="binding site" evidence="18">
    <location>
        <position position="176"/>
    </location>
    <ligand>
        <name>Mo-molybdopterin</name>
        <dbReference type="ChEBI" id="CHEBI:71302"/>
    </ligand>
    <ligandPart>
        <name>Mo</name>
        <dbReference type="ChEBI" id="CHEBI:28685"/>
    </ligandPart>
</feature>
<dbReference type="Gene3D" id="3.90.420.10">
    <property type="entry name" value="Oxidoreductase, molybdopterin-binding domain"/>
    <property type="match status" value="1"/>
</dbReference>
<dbReference type="GO" id="GO:0042128">
    <property type="term" value="P:nitrate assimilation"/>
    <property type="evidence" value="ECO:0007669"/>
    <property type="project" value="UniProtKB-KW"/>
</dbReference>
<keyword evidence="10" id="KW-0274">FAD</keyword>
<comment type="cofactor">
    <cofactor evidence="2">
        <name>FAD</name>
        <dbReference type="ChEBI" id="CHEBI:57692"/>
    </cofactor>
</comment>
<evidence type="ECO:0000256" key="14">
    <source>
        <dbReference type="ARBA" id="ARBA00023063"/>
    </source>
</evidence>
<evidence type="ECO:0000256" key="10">
    <source>
        <dbReference type="ARBA" id="ARBA00022827"/>
    </source>
</evidence>
<dbReference type="InterPro" id="IPR039261">
    <property type="entry name" value="FNR_nucleotide-bd"/>
</dbReference>
<comment type="subunit">
    <text evidence="5">Homodimer.</text>
</comment>
<dbReference type="OrthoDB" id="432685at2759"/>
<dbReference type="GO" id="GO:0020037">
    <property type="term" value="F:heme binding"/>
    <property type="evidence" value="ECO:0007669"/>
    <property type="project" value="InterPro"/>
</dbReference>
<evidence type="ECO:0000256" key="13">
    <source>
        <dbReference type="ARBA" id="ARBA00023004"/>
    </source>
</evidence>
<feature type="region of interest" description="Disordered" evidence="19">
    <location>
        <begin position="1"/>
        <end position="72"/>
    </location>
</feature>
<dbReference type="InterPro" id="IPR036400">
    <property type="entry name" value="Cyt_B5-like_heme/steroid_sf"/>
</dbReference>
<comment type="similarity">
    <text evidence="4 17">Belongs to the nitrate reductase family.</text>
</comment>
<organism evidence="22 23">
    <name type="scientific">Hymenoscyphus albidus</name>
    <dbReference type="NCBI Taxonomy" id="595503"/>
    <lineage>
        <taxon>Eukaryota</taxon>
        <taxon>Fungi</taxon>
        <taxon>Dikarya</taxon>
        <taxon>Ascomycota</taxon>
        <taxon>Pezizomycotina</taxon>
        <taxon>Leotiomycetes</taxon>
        <taxon>Helotiales</taxon>
        <taxon>Helotiaceae</taxon>
        <taxon>Hymenoscyphus</taxon>
    </lineage>
</organism>
<evidence type="ECO:0000256" key="3">
    <source>
        <dbReference type="ARBA" id="ARBA00003838"/>
    </source>
</evidence>
<dbReference type="InterPro" id="IPR018506">
    <property type="entry name" value="Cyt_B5_heme-BS"/>
</dbReference>
<dbReference type="GO" id="GO:0050464">
    <property type="term" value="F:nitrate reductase (NADPH) activity"/>
    <property type="evidence" value="ECO:0007669"/>
    <property type="project" value="UniProtKB-EC"/>
</dbReference>
<dbReference type="InterPro" id="IPR005066">
    <property type="entry name" value="MoCF_OxRdtse_dimer"/>
</dbReference>
<protein>
    <recommendedName>
        <fullName evidence="17">Nitrate reductase</fullName>
    </recommendedName>
</protein>
<dbReference type="GO" id="GO:0006809">
    <property type="term" value="P:nitric oxide biosynthetic process"/>
    <property type="evidence" value="ECO:0007669"/>
    <property type="project" value="InterPro"/>
</dbReference>
<dbReference type="InterPro" id="IPR012137">
    <property type="entry name" value="Nitr_rd_NADH"/>
</dbReference>
<comment type="cofactor">
    <cofactor evidence="1">
        <name>heme</name>
        <dbReference type="ChEBI" id="CHEBI:30413"/>
    </cofactor>
</comment>
<proteinExistence type="inferred from homology"/>